<comment type="caution">
    <text evidence="2">The sequence shown here is derived from an EMBL/GenBank/DDBJ whole genome shotgun (WGS) entry which is preliminary data.</text>
</comment>
<name>A0A845SM94_9GAMM</name>
<feature type="domain" description="AMP-binding enzyme C-terminal" evidence="1">
    <location>
        <begin position="2"/>
        <end position="66"/>
    </location>
</feature>
<sequence>MIGIAHFLLGQLPELYVVLADPSAAKATVARLKARLAAAIAARLGRCTRPRRVRIVDVLPRTRSGKVVRRELKLVR</sequence>
<evidence type="ECO:0000259" key="1">
    <source>
        <dbReference type="Pfam" id="PF13193"/>
    </source>
</evidence>
<protein>
    <recommendedName>
        <fullName evidence="1">AMP-binding enzyme C-terminal domain-containing protein</fullName>
    </recommendedName>
</protein>
<dbReference type="AlphaFoldDB" id="A0A845SM94"/>
<dbReference type="InterPro" id="IPR045851">
    <property type="entry name" value="AMP-bd_C_sf"/>
</dbReference>
<evidence type="ECO:0000313" key="2">
    <source>
        <dbReference type="EMBL" id="NDL64096.1"/>
    </source>
</evidence>
<dbReference type="Gene3D" id="3.30.300.30">
    <property type="match status" value="1"/>
</dbReference>
<dbReference type="Proteomes" id="UP000461443">
    <property type="component" value="Unassembled WGS sequence"/>
</dbReference>
<proteinExistence type="predicted"/>
<gene>
    <name evidence="2" type="ORF">GRH90_15230</name>
</gene>
<dbReference type="SUPFAM" id="SSF56801">
    <property type="entry name" value="Acetyl-CoA synthetase-like"/>
    <property type="match status" value="1"/>
</dbReference>
<dbReference type="RefSeq" id="WP_162366811.1">
    <property type="nucleotide sequence ID" value="NZ_WUBS01000010.1"/>
</dbReference>
<dbReference type="EMBL" id="WUBS01000010">
    <property type="protein sequence ID" value="NDL64096.1"/>
    <property type="molecule type" value="Genomic_DNA"/>
</dbReference>
<dbReference type="Pfam" id="PF13193">
    <property type="entry name" value="AMP-binding_C"/>
    <property type="match status" value="1"/>
</dbReference>
<keyword evidence="3" id="KW-1185">Reference proteome</keyword>
<evidence type="ECO:0000313" key="3">
    <source>
        <dbReference type="Proteomes" id="UP000461443"/>
    </source>
</evidence>
<accession>A0A845SM94</accession>
<reference evidence="2 3" key="2">
    <citation type="submission" date="2020-02" db="EMBL/GenBank/DDBJ databases">
        <title>The new genus of Enterobacteriales.</title>
        <authorList>
            <person name="Kim I.S."/>
        </authorList>
    </citation>
    <scope>NUCLEOTIDE SEQUENCE [LARGE SCALE GENOMIC DNA]</scope>
    <source>
        <strain evidence="2 3">SAP-6</strain>
    </source>
</reference>
<dbReference type="InterPro" id="IPR025110">
    <property type="entry name" value="AMP-bd_C"/>
</dbReference>
<organism evidence="2 3">
    <name type="scientific">Acerihabitans arboris</name>
    <dbReference type="NCBI Taxonomy" id="2691583"/>
    <lineage>
        <taxon>Bacteria</taxon>
        <taxon>Pseudomonadati</taxon>
        <taxon>Pseudomonadota</taxon>
        <taxon>Gammaproteobacteria</taxon>
        <taxon>Enterobacterales</taxon>
        <taxon>Pectobacteriaceae</taxon>
        <taxon>Acerihabitans</taxon>
    </lineage>
</organism>
<reference evidence="2 3" key="1">
    <citation type="submission" date="2019-12" db="EMBL/GenBank/DDBJ databases">
        <authorList>
            <person name="Lee S.D."/>
        </authorList>
    </citation>
    <scope>NUCLEOTIDE SEQUENCE [LARGE SCALE GENOMIC DNA]</scope>
    <source>
        <strain evidence="2 3">SAP-6</strain>
    </source>
</reference>